<dbReference type="Pfam" id="PF15887">
    <property type="entry name" value="Peptidase_Mx"/>
    <property type="match status" value="1"/>
</dbReference>
<sequence length="207" mass="24899">MSIFKNLVELVSVLFDRDKANIQMIVFQEDVYPHVDIYERKLVLPSNMITQTLQADMIRILMHEFGHMLTWNETDFVKSDNCAADRYHSIPFEECYNDDSYMTLFYEAFWKDYDEQWLQTGYGTIEERLAFYEDHKDSFVSTYATVHPYEDIAETFSHFMLTPYNDNPQTVPERKVNFFYQFPELVAHRAFVLKELKDRKDEMLSFY</sequence>
<organism evidence="1 2">
    <name type="scientific">Sporosarcina saromensis</name>
    <dbReference type="NCBI Taxonomy" id="359365"/>
    <lineage>
        <taxon>Bacteria</taxon>
        <taxon>Bacillati</taxon>
        <taxon>Bacillota</taxon>
        <taxon>Bacilli</taxon>
        <taxon>Bacillales</taxon>
        <taxon>Caryophanaceae</taxon>
        <taxon>Sporosarcina</taxon>
    </lineage>
</organism>
<proteinExistence type="predicted"/>
<accession>A0ABU4G538</accession>
<dbReference type="RefSeq" id="WP_317941926.1">
    <property type="nucleotide sequence ID" value="NZ_JAUBDI010000001.1"/>
</dbReference>
<name>A0ABU4G538_9BACL</name>
<dbReference type="EMBL" id="JAUBDI010000001">
    <property type="protein sequence ID" value="MDW0112062.1"/>
    <property type="molecule type" value="Genomic_DNA"/>
</dbReference>
<comment type="caution">
    <text evidence="1">The sequence shown here is derived from an EMBL/GenBank/DDBJ whole genome shotgun (WGS) entry which is preliminary data.</text>
</comment>
<protein>
    <submittedName>
        <fullName evidence="1">Zinc-binding metallopeptidase</fullName>
    </submittedName>
</protein>
<evidence type="ECO:0000313" key="2">
    <source>
        <dbReference type="Proteomes" id="UP001282284"/>
    </source>
</evidence>
<gene>
    <name evidence="1" type="ORF">QT711_02615</name>
</gene>
<evidence type="ECO:0000313" key="1">
    <source>
        <dbReference type="EMBL" id="MDW0112062.1"/>
    </source>
</evidence>
<reference evidence="1 2" key="1">
    <citation type="submission" date="2023-06" db="EMBL/GenBank/DDBJ databases">
        <title>Sporosarcina sp. nov., isolated from Korean traditional fermented seafood 'Jeotgal'.</title>
        <authorList>
            <person name="Yang A.I."/>
            <person name="Shin N.-R."/>
        </authorList>
    </citation>
    <scope>NUCLEOTIDE SEQUENCE [LARGE SCALE GENOMIC DNA]</scope>
    <source>
        <strain evidence="1 2">KCTC13119</strain>
    </source>
</reference>
<dbReference type="Proteomes" id="UP001282284">
    <property type="component" value="Unassembled WGS sequence"/>
</dbReference>
<keyword evidence="2" id="KW-1185">Reference proteome</keyword>
<dbReference type="InterPro" id="IPR031321">
    <property type="entry name" value="UCP012641"/>
</dbReference>